<dbReference type="AlphaFoldDB" id="A0AAN7UPC0"/>
<evidence type="ECO:0000313" key="2">
    <source>
        <dbReference type="EMBL" id="KAK5625099.1"/>
    </source>
</evidence>
<feature type="compositionally biased region" description="Basic and acidic residues" evidence="1">
    <location>
        <begin position="20"/>
        <end position="33"/>
    </location>
</feature>
<accession>A0AAN7UPC0</accession>
<proteinExistence type="predicted"/>
<feature type="region of interest" description="Disordered" evidence="1">
    <location>
        <begin position="1"/>
        <end position="48"/>
    </location>
</feature>
<feature type="compositionally biased region" description="Polar residues" evidence="1">
    <location>
        <begin position="1"/>
        <end position="12"/>
    </location>
</feature>
<protein>
    <submittedName>
        <fullName evidence="2">Uncharacterized protein</fullName>
    </submittedName>
</protein>
<dbReference type="Proteomes" id="UP001305414">
    <property type="component" value="Unassembled WGS sequence"/>
</dbReference>
<evidence type="ECO:0000313" key="3">
    <source>
        <dbReference type="Proteomes" id="UP001305414"/>
    </source>
</evidence>
<organism evidence="2 3">
    <name type="scientific">Xylaria bambusicola</name>
    <dbReference type="NCBI Taxonomy" id="326684"/>
    <lineage>
        <taxon>Eukaryota</taxon>
        <taxon>Fungi</taxon>
        <taxon>Dikarya</taxon>
        <taxon>Ascomycota</taxon>
        <taxon>Pezizomycotina</taxon>
        <taxon>Sordariomycetes</taxon>
        <taxon>Xylariomycetidae</taxon>
        <taxon>Xylariales</taxon>
        <taxon>Xylariaceae</taxon>
        <taxon>Xylaria</taxon>
    </lineage>
</organism>
<sequence>MVENLSTESTPSGDLLDTPLEIKEDKEDKEGEAPHNPPVTDPVSAARRDDQNTTMFHCCPVGSISGLSCIPHMAFEK</sequence>
<reference evidence="2 3" key="1">
    <citation type="submission" date="2023-10" db="EMBL/GenBank/DDBJ databases">
        <title>Draft genome sequence of Xylaria bambusicola isolate GMP-LS, the root and basal stem rot pathogen of sugarcane in Indonesia.</title>
        <authorList>
            <person name="Selvaraj P."/>
            <person name="Muralishankar V."/>
            <person name="Muruganantham S."/>
            <person name="Sp S."/>
            <person name="Haryani S."/>
            <person name="Lau K.J.X."/>
            <person name="Naqvi N.I."/>
        </authorList>
    </citation>
    <scope>NUCLEOTIDE SEQUENCE [LARGE SCALE GENOMIC DNA]</scope>
    <source>
        <strain evidence="2">GMP-LS</strain>
    </source>
</reference>
<name>A0AAN7UPC0_9PEZI</name>
<keyword evidence="3" id="KW-1185">Reference proteome</keyword>
<dbReference type="EMBL" id="JAWHQM010000002">
    <property type="protein sequence ID" value="KAK5625099.1"/>
    <property type="molecule type" value="Genomic_DNA"/>
</dbReference>
<gene>
    <name evidence="2" type="ORF">RRF57_000815</name>
</gene>
<evidence type="ECO:0000256" key="1">
    <source>
        <dbReference type="SAM" id="MobiDB-lite"/>
    </source>
</evidence>
<comment type="caution">
    <text evidence="2">The sequence shown here is derived from an EMBL/GenBank/DDBJ whole genome shotgun (WGS) entry which is preliminary data.</text>
</comment>